<evidence type="ECO:0000256" key="7">
    <source>
        <dbReference type="SAM" id="MobiDB-lite"/>
    </source>
</evidence>
<evidence type="ECO:0000256" key="3">
    <source>
        <dbReference type="ARBA" id="ARBA00022490"/>
    </source>
</evidence>
<dbReference type="InterPro" id="IPR017901">
    <property type="entry name" value="C-CAP_CF_C-like"/>
</dbReference>
<dbReference type="Proteomes" id="UP000613740">
    <property type="component" value="Unassembled WGS sequence"/>
</dbReference>
<evidence type="ECO:0000313" key="9">
    <source>
        <dbReference type="EMBL" id="KAG2444093.1"/>
    </source>
</evidence>
<evidence type="ECO:0000313" key="10">
    <source>
        <dbReference type="Proteomes" id="UP000613740"/>
    </source>
</evidence>
<dbReference type="Gene3D" id="2.160.20.70">
    <property type="match status" value="1"/>
</dbReference>
<accession>A0A835WB10</accession>
<dbReference type="InterPro" id="IPR038397">
    <property type="entry name" value="TBCC_N_sf"/>
</dbReference>
<organism evidence="9 10">
    <name type="scientific">Chlamydomonas schloesseri</name>
    <dbReference type="NCBI Taxonomy" id="2026947"/>
    <lineage>
        <taxon>Eukaryota</taxon>
        <taxon>Viridiplantae</taxon>
        <taxon>Chlorophyta</taxon>
        <taxon>core chlorophytes</taxon>
        <taxon>Chlorophyceae</taxon>
        <taxon>CS clade</taxon>
        <taxon>Chlamydomonadales</taxon>
        <taxon>Chlamydomonadaceae</taxon>
        <taxon>Chlamydomonas</taxon>
    </lineage>
</organism>
<comment type="subunit">
    <text evidence="6">Supercomplex made of cofactors A to E. Cofactors A and D function by capturing and stabilizing tubulin in a quasi-native conformation. Cofactor E binds to the cofactor D-tubulin complex; interaction with cofactor C then causes the release of tubulin polypeptides that are committed to the native state.</text>
</comment>
<keyword evidence="3" id="KW-0963">Cytoplasm</keyword>
<dbReference type="EMBL" id="JAEHOD010000029">
    <property type="protein sequence ID" value="KAG2444093.1"/>
    <property type="molecule type" value="Genomic_DNA"/>
</dbReference>
<keyword evidence="5" id="KW-0143">Chaperone</keyword>
<name>A0A835WB10_9CHLO</name>
<dbReference type="GO" id="GO:0005737">
    <property type="term" value="C:cytoplasm"/>
    <property type="evidence" value="ECO:0007669"/>
    <property type="project" value="UniProtKB-SubCell"/>
</dbReference>
<feature type="region of interest" description="Disordered" evidence="7">
    <location>
        <begin position="498"/>
        <end position="547"/>
    </location>
</feature>
<feature type="domain" description="C-CAP/cofactor C-like" evidence="8">
    <location>
        <begin position="281"/>
        <end position="463"/>
    </location>
</feature>
<reference evidence="9" key="1">
    <citation type="journal article" date="2020" name="bioRxiv">
        <title>Comparative genomics of Chlamydomonas.</title>
        <authorList>
            <person name="Craig R.J."/>
            <person name="Hasan A.R."/>
            <person name="Ness R.W."/>
            <person name="Keightley P.D."/>
        </authorList>
    </citation>
    <scope>NUCLEOTIDE SEQUENCE</scope>
    <source>
        <strain evidence="9">CCAP 11/173</strain>
    </source>
</reference>
<proteinExistence type="inferred from homology"/>
<dbReference type="SMART" id="SM00673">
    <property type="entry name" value="CARP"/>
    <property type="match status" value="2"/>
</dbReference>
<evidence type="ECO:0000256" key="6">
    <source>
        <dbReference type="ARBA" id="ARBA00026055"/>
    </source>
</evidence>
<evidence type="ECO:0000256" key="5">
    <source>
        <dbReference type="ARBA" id="ARBA00023186"/>
    </source>
</evidence>
<dbReference type="InterPro" id="IPR006599">
    <property type="entry name" value="CARP_motif"/>
</dbReference>
<comment type="subcellular location">
    <subcellularLocation>
        <location evidence="1">Cytoplasm</location>
    </subcellularLocation>
</comment>
<dbReference type="OrthoDB" id="194775at2759"/>
<dbReference type="GO" id="GO:0015631">
    <property type="term" value="F:tubulin binding"/>
    <property type="evidence" value="ECO:0007669"/>
    <property type="project" value="InterPro"/>
</dbReference>
<protein>
    <recommendedName>
        <fullName evidence="8">C-CAP/cofactor C-like domain-containing protein</fullName>
    </recommendedName>
</protein>
<comment type="similarity">
    <text evidence="2">Belongs to the TBCC family.</text>
</comment>
<dbReference type="InterPro" id="IPR031925">
    <property type="entry name" value="TBCC_N"/>
</dbReference>
<dbReference type="PROSITE" id="PS51329">
    <property type="entry name" value="C_CAP_COFACTOR_C"/>
    <property type="match status" value="1"/>
</dbReference>
<keyword evidence="4" id="KW-0007">Acetylation</keyword>
<dbReference type="PANTHER" id="PTHR15139:SF0">
    <property type="entry name" value="TUBULIN-SPECIFIC CHAPERONE C"/>
    <property type="match status" value="1"/>
</dbReference>
<evidence type="ECO:0000256" key="2">
    <source>
        <dbReference type="ARBA" id="ARBA00008848"/>
    </source>
</evidence>
<gene>
    <name evidence="9" type="ORF">HYH02_009035</name>
</gene>
<dbReference type="PANTHER" id="PTHR15139">
    <property type="entry name" value="TUBULIN FOLDING COFACTOR C"/>
    <property type="match status" value="1"/>
</dbReference>
<feature type="compositionally biased region" description="Low complexity" evidence="7">
    <location>
        <begin position="1"/>
        <end position="14"/>
    </location>
</feature>
<dbReference type="Gene3D" id="1.20.58.1250">
    <property type="entry name" value="Tubulin Binding Cofactor C, N-terminal domain"/>
    <property type="match status" value="1"/>
</dbReference>
<evidence type="ECO:0000259" key="8">
    <source>
        <dbReference type="PROSITE" id="PS51329"/>
    </source>
</evidence>
<feature type="region of interest" description="Disordered" evidence="7">
    <location>
        <begin position="48"/>
        <end position="67"/>
    </location>
</feature>
<dbReference type="InterPro" id="IPR016098">
    <property type="entry name" value="CAP/MinC_C"/>
</dbReference>
<dbReference type="InterPro" id="IPR012945">
    <property type="entry name" value="Tubulin-bd_cofactor_C_dom"/>
</dbReference>
<dbReference type="Pfam" id="PF07986">
    <property type="entry name" value="TBCC"/>
    <property type="match status" value="1"/>
</dbReference>
<dbReference type="GO" id="GO:0007023">
    <property type="term" value="P:post-chaperonin tubulin folding pathway"/>
    <property type="evidence" value="ECO:0007669"/>
    <property type="project" value="InterPro"/>
</dbReference>
<evidence type="ECO:0000256" key="4">
    <source>
        <dbReference type="ARBA" id="ARBA00022990"/>
    </source>
</evidence>
<keyword evidence="10" id="KW-1185">Reference proteome</keyword>
<comment type="caution">
    <text evidence="9">The sequence shown here is derived from an EMBL/GenBank/DDBJ whole genome shotgun (WGS) entry which is preliminary data.</text>
</comment>
<feature type="region of interest" description="Disordered" evidence="7">
    <location>
        <begin position="1"/>
        <end position="30"/>
    </location>
</feature>
<feature type="region of interest" description="Disordered" evidence="7">
    <location>
        <begin position="94"/>
        <end position="121"/>
    </location>
</feature>
<dbReference type="Pfam" id="PF16752">
    <property type="entry name" value="TBCC_N"/>
    <property type="match status" value="1"/>
</dbReference>
<dbReference type="InterPro" id="IPR027684">
    <property type="entry name" value="TBCC"/>
</dbReference>
<sequence length="547" mass="54315">MATDAEVAASSAEVPSTLPAHGVPTSPGGGASAAAVVVLDKLASLDVARRAERERRREESRAAADPRESITHFLRGFAARQRCIEDAIQRMLQQQQLQQQPASSPATAASTPTPASAAASGGAGAAADADAAVAAVAARVQEVSSATPELVASSLELLGAEVVGLEQSAAAASYYLPPYDQKQCAGAVAALRAAIDGARTTLAPRKKFAFGSKKVTKVRGEEISSAAATTSASAAATAADAAATAAAPAFGLSTLAGAPAAPTSTSSAGAGASDGDAASAPTAAGLVVSDQDRALVARGRGVMGLTDQVVVISQAQLEAEGGGGAGGGGDFVLIGLTRCTVVLLGRLRALRAAGLRGCTVVAGPVTGACFVDDVRDCTLALATYQVRVHRAHATDLFLRVRSKPIIEHSTGIRVAPWAALLPGGGGGGGSGGTEPRLEALLGAHMLGEGEETGCWQQVEDFGWIKAVQSPNWSIMPAVERPASKFNIPAGVWAALDSGHSSSGGGGSSAAGPPSASKAASASAAAPRDSAAPVTGKTEQSLGVDDEL</sequence>
<dbReference type="GO" id="GO:0007021">
    <property type="term" value="P:tubulin complex assembly"/>
    <property type="evidence" value="ECO:0007669"/>
    <property type="project" value="TreeGrafter"/>
</dbReference>
<feature type="compositionally biased region" description="Low complexity" evidence="7">
    <location>
        <begin position="509"/>
        <end position="532"/>
    </location>
</feature>
<dbReference type="AlphaFoldDB" id="A0A835WB10"/>
<evidence type="ECO:0000256" key="1">
    <source>
        <dbReference type="ARBA" id="ARBA00004496"/>
    </source>
</evidence>